<dbReference type="AlphaFoldDB" id="A0AAN9YUH9"/>
<feature type="compositionally biased region" description="Basic and acidic residues" evidence="1">
    <location>
        <begin position="105"/>
        <end position="119"/>
    </location>
</feature>
<feature type="transmembrane region" description="Helical" evidence="2">
    <location>
        <begin position="77"/>
        <end position="98"/>
    </location>
</feature>
<accession>A0AAN9YUH9</accession>
<keyword evidence="2" id="KW-0812">Transmembrane</keyword>
<sequence length="135" mass="14867">MATTSPSSSGILSRAVHEISGAAAKSAAPSRWVPHLMARYLGGLLAPRETEKTEEECHPQPNIDLCEKQSASSHLDVIVPVSIVAVLLIGLFAVLFYLHVRRQKRDEAEWSSKNNHEMEDYGIEPVAPSKAHSRR</sequence>
<reference evidence="3 4" key="1">
    <citation type="submission" date="2024-02" db="EMBL/GenBank/DDBJ databases">
        <title>De novo assembly and annotation of 12 fungi associated with fruit tree decline syndrome in Ontario, Canada.</title>
        <authorList>
            <person name="Sulman M."/>
            <person name="Ellouze W."/>
            <person name="Ilyukhin E."/>
        </authorList>
    </citation>
    <scope>NUCLEOTIDE SEQUENCE [LARGE SCALE GENOMIC DNA]</scope>
    <source>
        <strain evidence="3 4">M11/M66-122</strain>
    </source>
</reference>
<evidence type="ECO:0000256" key="1">
    <source>
        <dbReference type="SAM" id="MobiDB-lite"/>
    </source>
</evidence>
<keyword evidence="4" id="KW-1185">Reference proteome</keyword>
<organism evidence="3 4">
    <name type="scientific">Diatrype stigma</name>
    <dbReference type="NCBI Taxonomy" id="117547"/>
    <lineage>
        <taxon>Eukaryota</taxon>
        <taxon>Fungi</taxon>
        <taxon>Dikarya</taxon>
        <taxon>Ascomycota</taxon>
        <taxon>Pezizomycotina</taxon>
        <taxon>Sordariomycetes</taxon>
        <taxon>Xylariomycetidae</taxon>
        <taxon>Xylariales</taxon>
        <taxon>Diatrypaceae</taxon>
        <taxon>Diatrype</taxon>
    </lineage>
</organism>
<proteinExistence type="predicted"/>
<dbReference type="EMBL" id="JAKJXP020000021">
    <property type="protein sequence ID" value="KAK7754415.1"/>
    <property type="molecule type" value="Genomic_DNA"/>
</dbReference>
<feature type="region of interest" description="Disordered" evidence="1">
    <location>
        <begin position="105"/>
        <end position="135"/>
    </location>
</feature>
<dbReference type="Proteomes" id="UP001320420">
    <property type="component" value="Unassembled WGS sequence"/>
</dbReference>
<protein>
    <submittedName>
        <fullName evidence="3">Uncharacterized protein</fullName>
    </submittedName>
</protein>
<evidence type="ECO:0000313" key="3">
    <source>
        <dbReference type="EMBL" id="KAK7754415.1"/>
    </source>
</evidence>
<evidence type="ECO:0000313" key="4">
    <source>
        <dbReference type="Proteomes" id="UP001320420"/>
    </source>
</evidence>
<keyword evidence="2" id="KW-0472">Membrane</keyword>
<comment type="caution">
    <text evidence="3">The sequence shown here is derived from an EMBL/GenBank/DDBJ whole genome shotgun (WGS) entry which is preliminary data.</text>
</comment>
<evidence type="ECO:0000256" key="2">
    <source>
        <dbReference type="SAM" id="Phobius"/>
    </source>
</evidence>
<keyword evidence="2" id="KW-1133">Transmembrane helix</keyword>
<name>A0AAN9YUH9_9PEZI</name>
<gene>
    <name evidence="3" type="ORF">SLS62_003709</name>
</gene>